<protein>
    <submittedName>
        <fullName evidence="1">Uncharacterized protein</fullName>
    </submittedName>
</protein>
<accession>A0AAD5GPW2</accession>
<organism evidence="1 2">
    <name type="scientific">Ambrosia artemisiifolia</name>
    <name type="common">Common ragweed</name>
    <dbReference type="NCBI Taxonomy" id="4212"/>
    <lineage>
        <taxon>Eukaryota</taxon>
        <taxon>Viridiplantae</taxon>
        <taxon>Streptophyta</taxon>
        <taxon>Embryophyta</taxon>
        <taxon>Tracheophyta</taxon>
        <taxon>Spermatophyta</taxon>
        <taxon>Magnoliopsida</taxon>
        <taxon>eudicotyledons</taxon>
        <taxon>Gunneridae</taxon>
        <taxon>Pentapetalae</taxon>
        <taxon>asterids</taxon>
        <taxon>campanulids</taxon>
        <taxon>Asterales</taxon>
        <taxon>Asteraceae</taxon>
        <taxon>Asteroideae</taxon>
        <taxon>Heliantheae alliance</taxon>
        <taxon>Heliantheae</taxon>
        <taxon>Ambrosia</taxon>
    </lineage>
</organism>
<dbReference type="AlphaFoldDB" id="A0AAD5GPW2"/>
<evidence type="ECO:0000313" key="1">
    <source>
        <dbReference type="EMBL" id="KAI7748899.1"/>
    </source>
</evidence>
<sequence>MAIANVVLMKNNCTSSFDDIQANFGSEVGSDSKGVTYSAHRSIGIALFSLATVQ</sequence>
<keyword evidence="2" id="KW-1185">Reference proteome</keyword>
<feature type="non-terminal residue" evidence="1">
    <location>
        <position position="1"/>
    </location>
</feature>
<comment type="caution">
    <text evidence="1">The sequence shown here is derived from an EMBL/GenBank/DDBJ whole genome shotgun (WGS) entry which is preliminary data.</text>
</comment>
<name>A0AAD5GPW2_AMBAR</name>
<reference evidence="1" key="1">
    <citation type="submission" date="2022-06" db="EMBL/GenBank/DDBJ databases">
        <title>Uncovering the hologenomic basis of an extraordinary plant invasion.</title>
        <authorList>
            <person name="Bieker V.C."/>
            <person name="Martin M.D."/>
            <person name="Gilbert T."/>
            <person name="Hodgins K."/>
            <person name="Battlay P."/>
            <person name="Petersen B."/>
            <person name="Wilson J."/>
        </authorList>
    </citation>
    <scope>NUCLEOTIDE SEQUENCE</scope>
    <source>
        <strain evidence="1">AA19_3_7</strain>
        <tissue evidence="1">Leaf</tissue>
    </source>
</reference>
<dbReference type="EMBL" id="JAMZMK010006450">
    <property type="protein sequence ID" value="KAI7748899.1"/>
    <property type="molecule type" value="Genomic_DNA"/>
</dbReference>
<gene>
    <name evidence="1" type="ORF">M8C21_006312</name>
</gene>
<evidence type="ECO:0000313" key="2">
    <source>
        <dbReference type="Proteomes" id="UP001206925"/>
    </source>
</evidence>
<proteinExistence type="predicted"/>
<dbReference type="Proteomes" id="UP001206925">
    <property type="component" value="Unassembled WGS sequence"/>
</dbReference>